<evidence type="ECO:0000313" key="3">
    <source>
        <dbReference type="EMBL" id="MBC8562973.1"/>
    </source>
</evidence>
<comment type="caution">
    <text evidence="3">The sequence shown here is derived from an EMBL/GenBank/DDBJ whole genome shotgun (WGS) entry which is preliminary data.</text>
</comment>
<feature type="compositionally biased region" description="Acidic residues" evidence="1">
    <location>
        <begin position="275"/>
        <end position="285"/>
    </location>
</feature>
<evidence type="ECO:0000256" key="2">
    <source>
        <dbReference type="SAM" id="Phobius"/>
    </source>
</evidence>
<keyword evidence="4" id="KW-1185">Reference proteome</keyword>
<evidence type="ECO:0000256" key="1">
    <source>
        <dbReference type="SAM" id="MobiDB-lite"/>
    </source>
</evidence>
<accession>A0ABR7N4N2</accession>
<dbReference type="RefSeq" id="WP_249298199.1">
    <property type="nucleotide sequence ID" value="NZ_JACRSX010000014.1"/>
</dbReference>
<feature type="region of interest" description="Disordered" evidence="1">
    <location>
        <begin position="234"/>
        <end position="285"/>
    </location>
</feature>
<gene>
    <name evidence="3" type="ORF">H8704_10110</name>
</gene>
<feature type="compositionally biased region" description="Low complexity" evidence="1">
    <location>
        <begin position="263"/>
        <end position="274"/>
    </location>
</feature>
<protein>
    <recommendedName>
        <fullName evidence="5">Cell division protein FtsQ</fullName>
    </recommendedName>
</protein>
<keyword evidence="2" id="KW-1133">Transmembrane helix</keyword>
<reference evidence="3 4" key="1">
    <citation type="submission" date="2020-08" db="EMBL/GenBank/DDBJ databases">
        <title>Genome public.</title>
        <authorList>
            <person name="Liu C."/>
            <person name="Sun Q."/>
        </authorList>
    </citation>
    <scope>NUCLEOTIDE SEQUENCE [LARGE SCALE GENOMIC DNA]</scope>
    <source>
        <strain evidence="3 4">NSJ-37</strain>
    </source>
</reference>
<dbReference type="EMBL" id="JACRSX010000014">
    <property type="protein sequence ID" value="MBC8562973.1"/>
    <property type="molecule type" value="Genomic_DNA"/>
</dbReference>
<feature type="transmembrane region" description="Helical" evidence="2">
    <location>
        <begin position="7"/>
        <end position="25"/>
    </location>
</feature>
<evidence type="ECO:0008006" key="5">
    <source>
        <dbReference type="Google" id="ProtNLM"/>
    </source>
</evidence>
<name>A0ABR7N4N2_9FIRM</name>
<keyword evidence="2" id="KW-0812">Transmembrane</keyword>
<dbReference type="Proteomes" id="UP000606193">
    <property type="component" value="Unassembled WGS sequence"/>
</dbReference>
<sequence>MKHIKIIGGVILGLFLIIAGVFWFLRITDVTVEGGEIYSEQEIISSAMSDKYDYHTLYFLAKSKLGRVSCLPFVQEIDVEWKSPSAVVLHVYDKTISGCVKYMGQYIYFDKDGVVLQSLAEPMDGVPVVTGIKFGKFTLNEAFEVKDSSLFETIMNLSRLIRHYKVQVDQIKFDGKNVTLYSGKVEVYLGQKDFYDDDMAALASVLKKTNKKGLAGTIDMENFNSGDRIILKTTGEDADASSDTGTVEPSGEAGTSPDEGSADDASGTDSTVSDDSTDADQQVEQ</sequence>
<organism evidence="3 4">
    <name type="scientific">Jutongia huaianensis</name>
    <dbReference type="NCBI Taxonomy" id="2763668"/>
    <lineage>
        <taxon>Bacteria</taxon>
        <taxon>Bacillati</taxon>
        <taxon>Bacillota</taxon>
        <taxon>Clostridia</taxon>
        <taxon>Lachnospirales</taxon>
        <taxon>Lachnospiraceae</taxon>
        <taxon>Jutongia</taxon>
    </lineage>
</organism>
<evidence type="ECO:0000313" key="4">
    <source>
        <dbReference type="Proteomes" id="UP000606193"/>
    </source>
</evidence>
<keyword evidence="2" id="KW-0472">Membrane</keyword>
<proteinExistence type="predicted"/>